<dbReference type="InterPro" id="IPR000531">
    <property type="entry name" value="Beta-barrel_TonB"/>
</dbReference>
<keyword evidence="9" id="KW-0406">Ion transport</keyword>
<evidence type="ECO:0000256" key="3">
    <source>
        <dbReference type="ARBA" id="ARBA00022448"/>
    </source>
</evidence>
<dbReference type="InterPro" id="IPR039426">
    <property type="entry name" value="TonB-dep_rcpt-like"/>
</dbReference>
<comment type="subcellular location">
    <subcellularLocation>
        <location evidence="1 14">Cell outer membrane</location>
        <topology evidence="1 14">Multi-pass membrane protein</topology>
    </subcellularLocation>
</comment>
<dbReference type="GO" id="GO:0015891">
    <property type="term" value="P:siderophore transport"/>
    <property type="evidence" value="ECO:0007669"/>
    <property type="project" value="InterPro"/>
</dbReference>
<dbReference type="Gene3D" id="2.40.170.20">
    <property type="entry name" value="TonB-dependent receptor, beta-barrel domain"/>
    <property type="match status" value="1"/>
</dbReference>
<feature type="domain" description="TonB-dependent receptor plug" evidence="19">
    <location>
        <begin position="77"/>
        <end position="168"/>
    </location>
</feature>
<dbReference type="GO" id="GO:0009279">
    <property type="term" value="C:cell outer membrane"/>
    <property type="evidence" value="ECO:0007669"/>
    <property type="project" value="UniProtKB-SubCell"/>
</dbReference>
<organism evidence="20">
    <name type="scientific">Xanthomonas hortorum pv. gardneri</name>
    <dbReference type="NCBI Taxonomy" id="2754056"/>
    <lineage>
        <taxon>Bacteria</taxon>
        <taxon>Pseudomonadati</taxon>
        <taxon>Pseudomonadota</taxon>
        <taxon>Gammaproteobacteria</taxon>
        <taxon>Lysobacterales</taxon>
        <taxon>Lysobacteraceae</taxon>
        <taxon>Xanthomonas</taxon>
    </lineage>
</organism>
<dbReference type="EMBL" id="LR828253">
    <property type="protein sequence ID" value="CAD0343432.1"/>
    <property type="molecule type" value="Genomic_DNA"/>
</dbReference>
<dbReference type="Pfam" id="PF07715">
    <property type="entry name" value="Plug"/>
    <property type="match status" value="1"/>
</dbReference>
<keyword evidence="4 14" id="KW-1134">Transmembrane beta strand</keyword>
<evidence type="ECO:0000256" key="12">
    <source>
        <dbReference type="ARBA" id="ARBA00023170"/>
    </source>
</evidence>
<dbReference type="Gene3D" id="2.170.130.10">
    <property type="entry name" value="TonB-dependent receptor, plug domain"/>
    <property type="match status" value="1"/>
</dbReference>
<dbReference type="PROSITE" id="PS52016">
    <property type="entry name" value="TONB_DEPENDENT_REC_3"/>
    <property type="match status" value="1"/>
</dbReference>
<dbReference type="GO" id="GO:0038023">
    <property type="term" value="F:signaling receptor activity"/>
    <property type="evidence" value="ECO:0007669"/>
    <property type="project" value="InterPro"/>
</dbReference>
<evidence type="ECO:0000313" key="20">
    <source>
        <dbReference type="EMBL" id="CAD0343438.1"/>
    </source>
</evidence>
<evidence type="ECO:0000256" key="13">
    <source>
        <dbReference type="ARBA" id="ARBA00023237"/>
    </source>
</evidence>
<gene>
    <name evidence="20" type="primary">cntO_2</name>
    <name evidence="20" type="ORF">CFBP8129_29300</name>
</gene>
<evidence type="ECO:0000259" key="18">
    <source>
        <dbReference type="Pfam" id="PF00593"/>
    </source>
</evidence>
<feature type="signal peptide" evidence="17">
    <location>
        <begin position="1"/>
        <end position="23"/>
    </location>
</feature>
<evidence type="ECO:0000256" key="17">
    <source>
        <dbReference type="SAM" id="SignalP"/>
    </source>
</evidence>
<dbReference type="RefSeq" id="WP_006450830.1">
    <property type="nucleotide sequence ID" value="NZ_CP018728.1"/>
</dbReference>
<keyword evidence="12 20" id="KW-0675">Receptor</keyword>
<name>A0A6V7DYT4_9XANT</name>
<keyword evidence="7 17" id="KW-0732">Signal</keyword>
<dbReference type="SUPFAM" id="SSF56935">
    <property type="entry name" value="Porins"/>
    <property type="match status" value="1"/>
</dbReference>
<evidence type="ECO:0000256" key="6">
    <source>
        <dbReference type="ARBA" id="ARBA00022692"/>
    </source>
</evidence>
<dbReference type="NCBIfam" id="TIGR01783">
    <property type="entry name" value="TonB-siderophor"/>
    <property type="match status" value="1"/>
</dbReference>
<dbReference type="InterPro" id="IPR010105">
    <property type="entry name" value="TonB_sidphr_rcpt"/>
</dbReference>
<protein>
    <submittedName>
        <fullName evidence="20">Metal-pseudopaline receptor CntO</fullName>
    </submittedName>
</protein>
<reference evidence="20" key="1">
    <citation type="submission" date="2020-07" db="EMBL/GenBank/DDBJ databases">
        <authorList>
            <person name="Pothier F. J."/>
        </authorList>
    </citation>
    <scope>NUCLEOTIDE SEQUENCE</scope>
    <source>
        <strain evidence="20">CFBP 8129</strain>
    </source>
</reference>
<evidence type="ECO:0000256" key="4">
    <source>
        <dbReference type="ARBA" id="ARBA00022452"/>
    </source>
</evidence>
<keyword evidence="5" id="KW-0410">Iron transport</keyword>
<evidence type="ECO:0000256" key="10">
    <source>
        <dbReference type="ARBA" id="ARBA00023077"/>
    </source>
</evidence>
<dbReference type="AlphaFoldDB" id="A0A6V7DYT4"/>
<dbReference type="Pfam" id="PF00593">
    <property type="entry name" value="TonB_dep_Rec_b-barrel"/>
    <property type="match status" value="1"/>
</dbReference>
<dbReference type="PANTHER" id="PTHR32552">
    <property type="entry name" value="FERRICHROME IRON RECEPTOR-RELATED"/>
    <property type="match status" value="1"/>
</dbReference>
<dbReference type="GO" id="GO:0015344">
    <property type="term" value="F:siderophore uptake transmembrane transporter activity"/>
    <property type="evidence" value="ECO:0007669"/>
    <property type="project" value="TreeGrafter"/>
</dbReference>
<accession>A0A6V7DYT4</accession>
<keyword evidence="10 16" id="KW-0798">TonB box</keyword>
<evidence type="ECO:0000256" key="7">
    <source>
        <dbReference type="ARBA" id="ARBA00022729"/>
    </source>
</evidence>
<evidence type="ECO:0000259" key="19">
    <source>
        <dbReference type="Pfam" id="PF07715"/>
    </source>
</evidence>
<keyword evidence="13 14" id="KW-0998">Cell outer membrane</keyword>
<dbReference type="FunFam" id="2.170.130.10:FF:000018">
    <property type="entry name" value="TonB-dependent siderophore receptor"/>
    <property type="match status" value="1"/>
</dbReference>
<dbReference type="EMBL" id="LR828253">
    <property type="protein sequence ID" value="CAD0343438.1"/>
    <property type="molecule type" value="Genomic_DNA"/>
</dbReference>
<evidence type="ECO:0000256" key="1">
    <source>
        <dbReference type="ARBA" id="ARBA00004571"/>
    </source>
</evidence>
<evidence type="ECO:0000256" key="9">
    <source>
        <dbReference type="ARBA" id="ARBA00023065"/>
    </source>
</evidence>
<feature type="domain" description="TonB-dependent receptor-like beta-barrel" evidence="18">
    <location>
        <begin position="251"/>
        <end position="692"/>
    </location>
</feature>
<dbReference type="PANTHER" id="PTHR32552:SF68">
    <property type="entry name" value="FERRICHROME OUTER MEMBRANE TRANSPORTER_PHAGE RECEPTOR"/>
    <property type="match status" value="1"/>
</dbReference>
<sequence>MRPTLLVTALTAALALHSPSAFAQHTSTSATVTELDGVDVIDVTELDGVDVIGRAQTLYKSEDAAVATRTDTPLALVPQSVQVLPRELIDDQAARQITDLYRSISGISFFSYAGVTLRGFRQENVLYDGLRGDPYAGFSVPQLFNIERVEVLKGPAGALYGGGEPGGVINYVTRKPGHQTARRVELQVGNQSFGAASFEATGPARDDGRIRYRIGAYADGEDGFRWNTDSQSQIGDASVAFDIGQTGELTLQYTDITQNLGGNRLRGVPVDDNGNFLTNRRWNHNESTDFLDMRAKVAFAQYRFAPSDAWDVDMALRWFKNDEHQIYHEPMGLIDRDGDGTAEWMTRQLRNQFRDNDAISSNVNAIFRTSIGAIEHKLLMGADYYRLDADFRAQTANTADTGRTRGPVPGIDLLNPVYGRSGFYDYGLDSLPWRATSTRSQRYGAYLQDELTLTPRWYAMAGLRWDGFKDDNLLDGSRVTGNDLSWRVGSTFVLRDGVNAYASYASGFLPQDAANQDSSVGGPFDPERSTQWEVGLKTALNDGGLTLNTALYRIERSNIVQANGSIVDGVNQLSALGLVRSEGLEVDLLADLTERWVLNLTYAYNDARVLDAGTNGITNASGDRFANAPRNTFGLWTRYDLPAWKSAIAFGADYVGERVSLEGQRVKPYAIFDISWQTQWDAWKLQVNVKNLFDKVYAVSGFTERTGHFPGEPRRIYAQLAYSF</sequence>
<evidence type="ECO:0000256" key="11">
    <source>
        <dbReference type="ARBA" id="ARBA00023136"/>
    </source>
</evidence>
<proteinExistence type="inferred from homology"/>
<evidence type="ECO:0000256" key="5">
    <source>
        <dbReference type="ARBA" id="ARBA00022496"/>
    </source>
</evidence>
<feature type="chain" id="PRO_5036394446" evidence="17">
    <location>
        <begin position="24"/>
        <end position="724"/>
    </location>
</feature>
<dbReference type="InterPro" id="IPR037066">
    <property type="entry name" value="Plug_dom_sf"/>
</dbReference>
<keyword evidence="8" id="KW-0408">Iron</keyword>
<dbReference type="InterPro" id="IPR010917">
    <property type="entry name" value="TonB_rcpt_CS"/>
</dbReference>
<comment type="similarity">
    <text evidence="2 14 16">Belongs to the TonB-dependent receptor family.</text>
</comment>
<keyword evidence="3 14" id="KW-0813">Transport</keyword>
<evidence type="ECO:0000256" key="2">
    <source>
        <dbReference type="ARBA" id="ARBA00009810"/>
    </source>
</evidence>
<dbReference type="CDD" id="cd01347">
    <property type="entry name" value="ligand_gated_channel"/>
    <property type="match status" value="1"/>
</dbReference>
<evidence type="ECO:0000256" key="15">
    <source>
        <dbReference type="PROSITE-ProRule" id="PRU10144"/>
    </source>
</evidence>
<keyword evidence="6 14" id="KW-0812">Transmembrane</keyword>
<evidence type="ECO:0000256" key="8">
    <source>
        <dbReference type="ARBA" id="ARBA00023004"/>
    </source>
</evidence>
<dbReference type="InterPro" id="IPR012910">
    <property type="entry name" value="Plug_dom"/>
</dbReference>
<dbReference type="InterPro" id="IPR036942">
    <property type="entry name" value="Beta-barrel_TonB_sf"/>
</dbReference>
<keyword evidence="11 14" id="KW-0472">Membrane</keyword>
<evidence type="ECO:0000256" key="14">
    <source>
        <dbReference type="PROSITE-ProRule" id="PRU01360"/>
    </source>
</evidence>
<dbReference type="PROSITE" id="PS01156">
    <property type="entry name" value="TONB_DEPENDENT_REC_2"/>
    <property type="match status" value="1"/>
</dbReference>
<evidence type="ECO:0000256" key="16">
    <source>
        <dbReference type="RuleBase" id="RU003357"/>
    </source>
</evidence>
<feature type="short sequence motif" description="TonB C-terminal box" evidence="15">
    <location>
        <begin position="707"/>
        <end position="724"/>
    </location>
</feature>